<gene>
    <name evidence="2" type="ORF">AVEN_210540_1</name>
</gene>
<feature type="region of interest" description="Disordered" evidence="1">
    <location>
        <begin position="1"/>
        <end position="23"/>
    </location>
</feature>
<name>A0A4Y2LFH4_ARAVE</name>
<dbReference type="AlphaFoldDB" id="A0A4Y2LFH4"/>
<protein>
    <submittedName>
        <fullName evidence="2">Uncharacterized protein</fullName>
    </submittedName>
</protein>
<dbReference type="EMBL" id="BGPR01198874">
    <property type="protein sequence ID" value="GBN12356.1"/>
    <property type="molecule type" value="Genomic_DNA"/>
</dbReference>
<dbReference type="Proteomes" id="UP000499080">
    <property type="component" value="Unassembled WGS sequence"/>
</dbReference>
<keyword evidence="3" id="KW-1185">Reference proteome</keyword>
<sequence>MVSKLMGRKKGKGDGTESPQSIDKCANELQILIDNLDPED</sequence>
<organism evidence="2 3">
    <name type="scientific">Araneus ventricosus</name>
    <name type="common">Orbweaver spider</name>
    <name type="synonym">Epeira ventricosa</name>
    <dbReference type="NCBI Taxonomy" id="182803"/>
    <lineage>
        <taxon>Eukaryota</taxon>
        <taxon>Metazoa</taxon>
        <taxon>Ecdysozoa</taxon>
        <taxon>Arthropoda</taxon>
        <taxon>Chelicerata</taxon>
        <taxon>Arachnida</taxon>
        <taxon>Araneae</taxon>
        <taxon>Araneomorphae</taxon>
        <taxon>Entelegynae</taxon>
        <taxon>Araneoidea</taxon>
        <taxon>Araneidae</taxon>
        <taxon>Araneus</taxon>
    </lineage>
</organism>
<evidence type="ECO:0000313" key="2">
    <source>
        <dbReference type="EMBL" id="GBN12356.1"/>
    </source>
</evidence>
<evidence type="ECO:0000256" key="1">
    <source>
        <dbReference type="SAM" id="MobiDB-lite"/>
    </source>
</evidence>
<accession>A0A4Y2LFH4</accession>
<evidence type="ECO:0000313" key="3">
    <source>
        <dbReference type="Proteomes" id="UP000499080"/>
    </source>
</evidence>
<comment type="caution">
    <text evidence="2">The sequence shown here is derived from an EMBL/GenBank/DDBJ whole genome shotgun (WGS) entry which is preliminary data.</text>
</comment>
<feature type="compositionally biased region" description="Basic residues" evidence="1">
    <location>
        <begin position="1"/>
        <end position="11"/>
    </location>
</feature>
<reference evidence="2 3" key="1">
    <citation type="journal article" date="2019" name="Sci. Rep.">
        <title>Orb-weaving spider Araneus ventricosus genome elucidates the spidroin gene catalogue.</title>
        <authorList>
            <person name="Kono N."/>
            <person name="Nakamura H."/>
            <person name="Ohtoshi R."/>
            <person name="Moran D.A.P."/>
            <person name="Shinohara A."/>
            <person name="Yoshida Y."/>
            <person name="Fujiwara M."/>
            <person name="Mori M."/>
            <person name="Tomita M."/>
            <person name="Arakawa K."/>
        </authorList>
    </citation>
    <scope>NUCLEOTIDE SEQUENCE [LARGE SCALE GENOMIC DNA]</scope>
</reference>
<feature type="non-terminal residue" evidence="2">
    <location>
        <position position="40"/>
    </location>
</feature>
<proteinExistence type="predicted"/>